<name>A0A5V2R914_SALER</name>
<dbReference type="EMBL" id="AAGZKN010000016">
    <property type="protein sequence ID" value="EBT6386773.1"/>
    <property type="molecule type" value="Genomic_DNA"/>
</dbReference>
<proteinExistence type="predicted"/>
<accession>A0A5V2R914</accession>
<reference evidence="1" key="1">
    <citation type="submission" date="2018-07" db="EMBL/GenBank/DDBJ databases">
        <authorList>
            <consortium name="PulseNet: The National Subtyping Network for Foodborne Disease Surveillance"/>
            <person name="Tarr C.L."/>
            <person name="Trees E."/>
            <person name="Katz L.S."/>
            <person name="Carleton-Romer H.A."/>
            <person name="Stroika S."/>
            <person name="Kucerova Z."/>
            <person name="Roache K.F."/>
            <person name="Sabol A.L."/>
            <person name="Besser J."/>
            <person name="Gerner-Smidt P."/>
        </authorList>
    </citation>
    <scope>NUCLEOTIDE SEQUENCE</scope>
    <source>
        <strain evidence="1">PNUSAS021879</strain>
    </source>
</reference>
<dbReference type="SUPFAM" id="SSF69279">
    <property type="entry name" value="Phage tail proteins"/>
    <property type="match status" value="1"/>
</dbReference>
<evidence type="ECO:0000313" key="1">
    <source>
        <dbReference type="EMBL" id="EBT6386773.1"/>
    </source>
</evidence>
<protein>
    <submittedName>
        <fullName evidence="1">Phage late control D family protein</fullName>
    </submittedName>
</protein>
<dbReference type="InterPro" id="IPR052726">
    <property type="entry name" value="Phage_Baseplate_Hub"/>
</dbReference>
<dbReference type="PANTHER" id="PTHR35862">
    <property type="entry name" value="FELS-2 PROPHAGE PROTEIN"/>
    <property type="match status" value="1"/>
</dbReference>
<sequence length="388" mass="43101">MLDALTFDAGSTLTPDYMLMLDSRDITGNISDRLMSMTLTDNRGFEADQLDIELNDADGKVELPVRGAVLTVYIGWKGFALVCKGKFTVDEVEHRGAPDVVTIRARSADFRGTLNSRREGSWHDTTLGAIVEAIASRNKLEASVAPSLAGIKILHIDQSQESDAKFLTRLAERNGGEVSVKMGKLLFLKAGQGVTASGKKIPQITITRSDGDRHHFAIADRGAYTGVTAKWLHTKDPKPQKQKVKLKRKKKEKYLRALEHPKAKPVRQKKAPKVPEAREGEYMAGEADNVFALTTVYATKAQAMRAAQAKWDKLQRGVAEFSISLATGRADIYTETPIKVSGFKRVIDEQDWTITKVTHFLNNCGFTTSLELEVRLSDVEYETEDDEW</sequence>
<gene>
    <name evidence="1" type="ORF">CN851_21850</name>
</gene>
<organism evidence="1">
    <name type="scientific">Salmonella enterica</name>
    <name type="common">Salmonella choleraesuis</name>
    <dbReference type="NCBI Taxonomy" id="28901"/>
    <lineage>
        <taxon>Bacteria</taxon>
        <taxon>Pseudomonadati</taxon>
        <taxon>Pseudomonadota</taxon>
        <taxon>Gammaproteobacteria</taxon>
        <taxon>Enterobacterales</taxon>
        <taxon>Enterobacteriaceae</taxon>
        <taxon>Salmonella</taxon>
    </lineage>
</organism>
<dbReference type="PANTHER" id="PTHR35862:SF3">
    <property type="entry name" value="FELS-2 PROPHAGE PROTEIN"/>
    <property type="match status" value="1"/>
</dbReference>
<dbReference type="AlphaFoldDB" id="A0A5V2R914"/>
<comment type="caution">
    <text evidence="1">The sequence shown here is derived from an EMBL/GenBank/DDBJ whole genome shotgun (WGS) entry which is preliminary data.</text>
</comment>
<dbReference type="Pfam" id="PF05954">
    <property type="entry name" value="Phage_GPD"/>
    <property type="match status" value="1"/>
</dbReference>